<dbReference type="EMBL" id="JARKHS020034148">
    <property type="protein sequence ID" value="KAK8758421.1"/>
    <property type="molecule type" value="Genomic_DNA"/>
</dbReference>
<feature type="domain" description="Glucose-methanol-choline oxidoreductase N-terminal" evidence="7">
    <location>
        <begin position="4"/>
        <end position="27"/>
    </location>
</feature>
<organism evidence="8 9">
    <name type="scientific">Amblyomma americanum</name>
    <name type="common">Lone star tick</name>
    <dbReference type="NCBI Taxonomy" id="6943"/>
    <lineage>
        <taxon>Eukaryota</taxon>
        <taxon>Metazoa</taxon>
        <taxon>Ecdysozoa</taxon>
        <taxon>Arthropoda</taxon>
        <taxon>Chelicerata</taxon>
        <taxon>Arachnida</taxon>
        <taxon>Acari</taxon>
        <taxon>Parasitiformes</taxon>
        <taxon>Ixodida</taxon>
        <taxon>Ixodoidea</taxon>
        <taxon>Ixodidae</taxon>
        <taxon>Amblyomminae</taxon>
        <taxon>Amblyomma</taxon>
    </lineage>
</organism>
<dbReference type="InterPro" id="IPR000172">
    <property type="entry name" value="GMC_OxRdtase_N"/>
</dbReference>
<keyword evidence="9" id="KW-1185">Reference proteome</keyword>
<evidence type="ECO:0000259" key="7">
    <source>
        <dbReference type="PROSITE" id="PS00623"/>
    </source>
</evidence>
<dbReference type="Gene3D" id="3.50.50.60">
    <property type="entry name" value="FAD/NAD(P)-binding domain"/>
    <property type="match status" value="1"/>
</dbReference>
<dbReference type="GO" id="GO:0050660">
    <property type="term" value="F:flavin adenine dinucleotide binding"/>
    <property type="evidence" value="ECO:0007669"/>
    <property type="project" value="InterPro"/>
</dbReference>
<accession>A0AAQ4D7I1</accession>
<evidence type="ECO:0000256" key="3">
    <source>
        <dbReference type="ARBA" id="ARBA00022630"/>
    </source>
</evidence>
<dbReference type="PANTHER" id="PTHR11552:SF147">
    <property type="entry name" value="CHOLINE DEHYDROGENASE, MITOCHONDRIAL"/>
    <property type="match status" value="1"/>
</dbReference>
<evidence type="ECO:0000256" key="2">
    <source>
        <dbReference type="ARBA" id="ARBA00010790"/>
    </source>
</evidence>
<dbReference type="InterPro" id="IPR012132">
    <property type="entry name" value="GMC_OxRdtase"/>
</dbReference>
<keyword evidence="3 5" id="KW-0285">Flavoprotein</keyword>
<reference evidence="8 9" key="1">
    <citation type="journal article" date="2023" name="Arcadia Sci">
        <title>De novo assembly of a long-read Amblyomma americanum tick genome.</title>
        <authorList>
            <person name="Chou S."/>
            <person name="Poskanzer K.E."/>
            <person name="Rollins M."/>
            <person name="Thuy-Boun P.S."/>
        </authorList>
    </citation>
    <scope>NUCLEOTIDE SEQUENCE [LARGE SCALE GENOMIC DNA]</scope>
    <source>
        <strain evidence="8">F_SG_1</strain>
        <tissue evidence="8">Salivary glands</tissue>
    </source>
</reference>
<dbReference type="SUPFAM" id="SSF51905">
    <property type="entry name" value="FAD/NAD(P)-binding domain"/>
    <property type="match status" value="1"/>
</dbReference>
<dbReference type="InterPro" id="IPR036188">
    <property type="entry name" value="FAD/NAD-bd_sf"/>
</dbReference>
<name>A0AAQ4D7I1_AMBAM</name>
<proteinExistence type="inferred from homology"/>
<dbReference type="GO" id="GO:0016614">
    <property type="term" value="F:oxidoreductase activity, acting on CH-OH group of donors"/>
    <property type="evidence" value="ECO:0007669"/>
    <property type="project" value="InterPro"/>
</dbReference>
<keyword evidence="4 5" id="KW-0274">FAD</keyword>
<comment type="cofactor">
    <cofactor evidence="1">
        <name>FAD</name>
        <dbReference type="ChEBI" id="CHEBI:57692"/>
    </cofactor>
</comment>
<evidence type="ECO:0000256" key="5">
    <source>
        <dbReference type="RuleBase" id="RU003968"/>
    </source>
</evidence>
<comment type="caution">
    <text evidence="8">The sequence shown here is derived from an EMBL/GenBank/DDBJ whole genome shotgun (WGS) entry which is preliminary data.</text>
</comment>
<dbReference type="PANTHER" id="PTHR11552">
    <property type="entry name" value="GLUCOSE-METHANOL-CHOLINE GMC OXIDOREDUCTASE"/>
    <property type="match status" value="1"/>
</dbReference>
<dbReference type="Pfam" id="PF00732">
    <property type="entry name" value="GMC_oxred_N"/>
    <property type="match status" value="1"/>
</dbReference>
<sequence>MSRGKVLGGSSVLNFLLYTRGSIHDYDRWAREYGATGWAYEDVLPHFKAIEDYRAGQPDDQKYLIDSRGGRPASWTKPSGSPTFTHGGACQHGNVRRDSSFHVKRHRRVRKQQN</sequence>
<dbReference type="PROSITE" id="PS00623">
    <property type="entry name" value="GMC_OXRED_1"/>
    <property type="match status" value="1"/>
</dbReference>
<evidence type="ECO:0000313" key="9">
    <source>
        <dbReference type="Proteomes" id="UP001321473"/>
    </source>
</evidence>
<protein>
    <recommendedName>
        <fullName evidence="7">Glucose-methanol-choline oxidoreductase N-terminal domain-containing protein</fullName>
    </recommendedName>
</protein>
<feature type="non-terminal residue" evidence="8">
    <location>
        <position position="114"/>
    </location>
</feature>
<feature type="region of interest" description="Disordered" evidence="6">
    <location>
        <begin position="61"/>
        <end position="114"/>
    </location>
</feature>
<comment type="similarity">
    <text evidence="2 5">Belongs to the GMC oxidoreductase family.</text>
</comment>
<evidence type="ECO:0000256" key="4">
    <source>
        <dbReference type="ARBA" id="ARBA00022827"/>
    </source>
</evidence>
<evidence type="ECO:0000256" key="1">
    <source>
        <dbReference type="ARBA" id="ARBA00001974"/>
    </source>
</evidence>
<evidence type="ECO:0000256" key="6">
    <source>
        <dbReference type="SAM" id="MobiDB-lite"/>
    </source>
</evidence>
<gene>
    <name evidence="8" type="ORF">V5799_003948</name>
</gene>
<dbReference type="Proteomes" id="UP001321473">
    <property type="component" value="Unassembled WGS sequence"/>
</dbReference>
<feature type="compositionally biased region" description="Basic residues" evidence="6">
    <location>
        <begin position="102"/>
        <end position="114"/>
    </location>
</feature>
<evidence type="ECO:0000313" key="8">
    <source>
        <dbReference type="EMBL" id="KAK8758421.1"/>
    </source>
</evidence>
<dbReference type="AlphaFoldDB" id="A0AAQ4D7I1"/>